<proteinExistence type="predicted"/>
<keyword evidence="2" id="KW-0723">Serine/threonine-protein kinase</keyword>
<dbReference type="GO" id="GO:0004674">
    <property type="term" value="F:protein serine/threonine kinase activity"/>
    <property type="evidence" value="ECO:0007669"/>
    <property type="project" value="UniProtKB-KW"/>
</dbReference>
<evidence type="ECO:0000313" key="12">
    <source>
        <dbReference type="Proteomes" id="UP001642360"/>
    </source>
</evidence>
<keyword evidence="5" id="KW-0418">Kinase</keyword>
<feature type="region of interest" description="Disordered" evidence="9">
    <location>
        <begin position="25"/>
        <end position="51"/>
    </location>
</feature>
<evidence type="ECO:0000256" key="3">
    <source>
        <dbReference type="ARBA" id="ARBA00022679"/>
    </source>
</evidence>
<keyword evidence="4" id="KW-0547">Nucleotide-binding</keyword>
<dbReference type="Proteomes" id="UP001642360">
    <property type="component" value="Unassembled WGS sequence"/>
</dbReference>
<keyword evidence="6" id="KW-0067">ATP-binding</keyword>
<accession>A0ABC8RZ71</accession>
<comment type="catalytic activity">
    <reaction evidence="7">
        <text>L-threonyl-[protein] + ATP = O-phospho-L-threonyl-[protein] + ADP + H(+)</text>
        <dbReference type="Rhea" id="RHEA:46608"/>
        <dbReference type="Rhea" id="RHEA-COMP:11060"/>
        <dbReference type="Rhea" id="RHEA-COMP:11605"/>
        <dbReference type="ChEBI" id="CHEBI:15378"/>
        <dbReference type="ChEBI" id="CHEBI:30013"/>
        <dbReference type="ChEBI" id="CHEBI:30616"/>
        <dbReference type="ChEBI" id="CHEBI:61977"/>
        <dbReference type="ChEBI" id="CHEBI:456216"/>
        <dbReference type="EC" id="2.7.11.1"/>
    </reaction>
</comment>
<evidence type="ECO:0000259" key="10">
    <source>
        <dbReference type="PROSITE" id="PS50011"/>
    </source>
</evidence>
<dbReference type="InterPro" id="IPR011009">
    <property type="entry name" value="Kinase-like_dom_sf"/>
</dbReference>
<dbReference type="CDD" id="cd13983">
    <property type="entry name" value="STKc_WNK"/>
    <property type="match status" value="1"/>
</dbReference>
<organism evidence="11 12">
    <name type="scientific">Ilex paraguariensis</name>
    <name type="common">yerba mate</name>
    <dbReference type="NCBI Taxonomy" id="185542"/>
    <lineage>
        <taxon>Eukaryota</taxon>
        <taxon>Viridiplantae</taxon>
        <taxon>Streptophyta</taxon>
        <taxon>Embryophyta</taxon>
        <taxon>Tracheophyta</taxon>
        <taxon>Spermatophyta</taxon>
        <taxon>Magnoliopsida</taxon>
        <taxon>eudicotyledons</taxon>
        <taxon>Gunneridae</taxon>
        <taxon>Pentapetalae</taxon>
        <taxon>asterids</taxon>
        <taxon>campanulids</taxon>
        <taxon>Aquifoliales</taxon>
        <taxon>Aquifoliaceae</taxon>
        <taxon>Ilex</taxon>
    </lineage>
</organism>
<dbReference type="AlphaFoldDB" id="A0ABC8RZ71"/>
<comment type="catalytic activity">
    <reaction evidence="8">
        <text>L-seryl-[protein] + ATP = O-phospho-L-seryl-[protein] + ADP + H(+)</text>
        <dbReference type="Rhea" id="RHEA:17989"/>
        <dbReference type="Rhea" id="RHEA-COMP:9863"/>
        <dbReference type="Rhea" id="RHEA-COMP:11604"/>
        <dbReference type="ChEBI" id="CHEBI:15378"/>
        <dbReference type="ChEBI" id="CHEBI:29999"/>
        <dbReference type="ChEBI" id="CHEBI:30616"/>
        <dbReference type="ChEBI" id="CHEBI:83421"/>
        <dbReference type="ChEBI" id="CHEBI:456216"/>
        <dbReference type="EC" id="2.7.11.1"/>
    </reaction>
</comment>
<dbReference type="InterPro" id="IPR000719">
    <property type="entry name" value="Prot_kinase_dom"/>
</dbReference>
<dbReference type="PANTHER" id="PTHR13902">
    <property type="entry name" value="SERINE/THREONINE-PROTEIN KINASE WNK WITH NO LYSINE -RELATED"/>
    <property type="match status" value="1"/>
</dbReference>
<keyword evidence="3" id="KW-0808">Transferase</keyword>
<evidence type="ECO:0000256" key="8">
    <source>
        <dbReference type="ARBA" id="ARBA00048679"/>
    </source>
</evidence>
<feature type="compositionally biased region" description="Acidic residues" evidence="9">
    <location>
        <begin position="322"/>
        <end position="343"/>
    </location>
</feature>
<evidence type="ECO:0000256" key="1">
    <source>
        <dbReference type="ARBA" id="ARBA00012513"/>
    </source>
</evidence>
<dbReference type="FunFam" id="1.10.510.10:FF:000046">
    <property type="entry name" value="probable serine/threonine-protein kinase WNK9"/>
    <property type="match status" value="1"/>
</dbReference>
<evidence type="ECO:0000256" key="6">
    <source>
        <dbReference type="ARBA" id="ARBA00022840"/>
    </source>
</evidence>
<evidence type="ECO:0000256" key="4">
    <source>
        <dbReference type="ARBA" id="ARBA00022741"/>
    </source>
</evidence>
<dbReference type="SUPFAM" id="SSF56112">
    <property type="entry name" value="Protein kinase-like (PK-like)"/>
    <property type="match status" value="1"/>
</dbReference>
<dbReference type="EMBL" id="CAUOFW020001814">
    <property type="protein sequence ID" value="CAK9148845.1"/>
    <property type="molecule type" value="Genomic_DNA"/>
</dbReference>
<evidence type="ECO:0000313" key="11">
    <source>
        <dbReference type="EMBL" id="CAK9148845.1"/>
    </source>
</evidence>
<protein>
    <recommendedName>
        <fullName evidence="1">non-specific serine/threonine protein kinase</fullName>
        <ecNumber evidence="1">2.7.11.1</ecNumber>
    </recommendedName>
</protein>
<evidence type="ECO:0000256" key="9">
    <source>
        <dbReference type="SAM" id="MobiDB-lite"/>
    </source>
</evidence>
<comment type="caution">
    <text evidence="11">The sequence shown here is derived from an EMBL/GenBank/DDBJ whole genome shotgun (WGS) entry which is preliminary data.</text>
</comment>
<gene>
    <name evidence="11" type="ORF">ILEXP_LOCUS16837</name>
</gene>
<dbReference type="EC" id="2.7.11.1" evidence="1"/>
<reference evidence="11 12" key="1">
    <citation type="submission" date="2024-02" db="EMBL/GenBank/DDBJ databases">
        <authorList>
            <person name="Vignale AGUSTIN F."/>
            <person name="Sosa J E."/>
            <person name="Modenutti C."/>
        </authorList>
    </citation>
    <scope>NUCLEOTIDE SEQUENCE [LARGE SCALE GENOMIC DNA]</scope>
</reference>
<evidence type="ECO:0000256" key="2">
    <source>
        <dbReference type="ARBA" id="ARBA00022527"/>
    </source>
</evidence>
<evidence type="ECO:0000256" key="7">
    <source>
        <dbReference type="ARBA" id="ARBA00047899"/>
    </source>
</evidence>
<dbReference type="FunFam" id="3.30.200.20:FF:000075">
    <property type="entry name" value="Probable serine/threonine-protein kinase WNK1"/>
    <property type="match status" value="1"/>
</dbReference>
<dbReference type="InterPro" id="IPR050588">
    <property type="entry name" value="WNK_Ser-Thr_kinase"/>
</dbReference>
<feature type="region of interest" description="Disordered" evidence="9">
    <location>
        <begin position="307"/>
        <end position="343"/>
    </location>
</feature>
<sequence>MKRPLTQHLTTILKDENHTALRISTKTNAQKRPPSCYMMPSVDSDPGDRDSEPFVEVDPSGRYGRYSELLGSGAVKKVYRAFDQEEGIEVAWNQVKLRNFCEDQAMMDRVFSEVRLLGTLTNKNIIALYSVWRDEQRNILNFFTEVCTSGNLREYRKKHKHVSTKALKKWSKQILKGLEYLHTHEPCIIHRDLNCSNVFINGNDGQVKIGDLGLAAIVGKNHSAHSILGTPEFMAPELYDEDYNELIDIYSFGMCVLEMVTLELPYSECDNVAKIYRKVTSGVRPQAMNKVKDPEMKAFIEKCLAQPKARPSASDLLKDPFFDEIVDDDDDDDDENADDAYIS</sequence>
<dbReference type="GO" id="GO:0005524">
    <property type="term" value="F:ATP binding"/>
    <property type="evidence" value="ECO:0007669"/>
    <property type="project" value="UniProtKB-KW"/>
</dbReference>
<dbReference type="PROSITE" id="PS50011">
    <property type="entry name" value="PROTEIN_KINASE_DOM"/>
    <property type="match status" value="1"/>
</dbReference>
<dbReference type="Gene3D" id="1.10.510.10">
    <property type="entry name" value="Transferase(Phosphotransferase) domain 1"/>
    <property type="match status" value="1"/>
</dbReference>
<keyword evidence="12" id="KW-1185">Reference proteome</keyword>
<evidence type="ECO:0000256" key="5">
    <source>
        <dbReference type="ARBA" id="ARBA00022777"/>
    </source>
</evidence>
<dbReference type="Gene3D" id="3.30.200.20">
    <property type="entry name" value="Phosphorylase Kinase, domain 1"/>
    <property type="match status" value="1"/>
</dbReference>
<name>A0ABC8RZ71_9AQUA</name>
<feature type="domain" description="Protein kinase" evidence="10">
    <location>
        <begin position="64"/>
        <end position="322"/>
    </location>
</feature>
<dbReference type="Pfam" id="PF00069">
    <property type="entry name" value="Pkinase"/>
    <property type="match status" value="1"/>
</dbReference>